<evidence type="ECO:0000256" key="1">
    <source>
        <dbReference type="SAM" id="MobiDB-lite"/>
    </source>
</evidence>
<accession>A0A0P8DG87</accession>
<dbReference type="InterPro" id="IPR002931">
    <property type="entry name" value="Transglutaminase-like"/>
</dbReference>
<dbReference type="SUPFAM" id="SSF54001">
    <property type="entry name" value="Cysteine proteinases"/>
    <property type="match status" value="1"/>
</dbReference>
<sequence length="592" mass="66247">MSQTRPATVRPIGVYILSGLAVDATVKPKSPRLLAIDAIRGYLVEIDVETNNTVVLNPYSVADWIGATGLAVWQNTVWFTRGSSVFTCTLTRPEAETPHLSTPRLLTELPYQADGVAVWESTLYVTCQKAGYIYVYANGSSDWSQKIRQPGIGIENITATESALWVCDRTEQSVFCLDRATGDLNFAALTPFSSPTGITFYPQTSPETSSETSPETSSETSPETSSETSEDASINAVNTDICYVAYADEEVYIRDDPNSADPYQVTFRDRTFIHPLYIHHNAAEHYTLSNGYLTEIEYVEELLPLEDVPSLSNVEWRIALPADTLRQKVRSVTPVGHAFTEEIQDGQRVAVYRFDELTPFEAGLIGWKATVEMYSIKHTLTPRDVESAPSLSADFQQRYLVDDDELSMDHPLIQKAAKEAVGTETNILRKALKIRNYVYDKLAYGIQPKIDTPDIALARGVGSCGEYVGLLLALFRLNGIACRTIGRYKCPQKSELRNLPLEPDYNHVWLEFYVPDIGWLPMESNVDDVLEQGPYPTRFFMGLAWYHTELGKGIPFAKLKADNRPEKFSLSDLAINHIRFTIRAELDPSQQS</sequence>
<reference evidence="3 4" key="1">
    <citation type="submission" date="2015-09" db="EMBL/GenBank/DDBJ databases">
        <title>Identification and resolution of microdiversity through metagenomic sequencing of parallel consortia.</title>
        <authorList>
            <person name="Nelson W.C."/>
            <person name="Romine M.F."/>
            <person name="Lindemann S.R."/>
        </authorList>
    </citation>
    <scope>NUCLEOTIDE SEQUENCE [LARGE SCALE GENOMIC DNA]</scope>
    <source>
        <strain evidence="3">Ana</strain>
    </source>
</reference>
<dbReference type="GO" id="GO:0006508">
    <property type="term" value="P:proteolysis"/>
    <property type="evidence" value="ECO:0007669"/>
    <property type="project" value="UniProtKB-KW"/>
</dbReference>
<keyword evidence="3" id="KW-0378">Hydrolase</keyword>
<dbReference type="AlphaFoldDB" id="A0A0P8DG87"/>
<dbReference type="GO" id="GO:0008233">
    <property type="term" value="F:peptidase activity"/>
    <property type="evidence" value="ECO:0007669"/>
    <property type="project" value="UniProtKB-KW"/>
</dbReference>
<evidence type="ECO:0000313" key="4">
    <source>
        <dbReference type="Proteomes" id="UP000050465"/>
    </source>
</evidence>
<dbReference type="SUPFAM" id="SSF63825">
    <property type="entry name" value="YWTD domain"/>
    <property type="match status" value="1"/>
</dbReference>
<dbReference type="STRING" id="1666911.HLUCCA11_10950"/>
<evidence type="ECO:0000259" key="2">
    <source>
        <dbReference type="SMART" id="SM00460"/>
    </source>
</evidence>
<proteinExistence type="predicted"/>
<name>A0A0P8DG87_9CYAN</name>
<evidence type="ECO:0000313" key="3">
    <source>
        <dbReference type="EMBL" id="KPQ35473.1"/>
    </source>
</evidence>
<dbReference type="Proteomes" id="UP000050465">
    <property type="component" value="Unassembled WGS sequence"/>
</dbReference>
<dbReference type="Pfam" id="PF01841">
    <property type="entry name" value="Transglut_core"/>
    <property type="match status" value="1"/>
</dbReference>
<organism evidence="3 4">
    <name type="scientific">Phormidesmis priestleyi Ana</name>
    <dbReference type="NCBI Taxonomy" id="1666911"/>
    <lineage>
        <taxon>Bacteria</taxon>
        <taxon>Bacillati</taxon>
        <taxon>Cyanobacteriota</taxon>
        <taxon>Cyanophyceae</taxon>
        <taxon>Leptolyngbyales</taxon>
        <taxon>Leptolyngbyaceae</taxon>
        <taxon>Phormidesmis</taxon>
    </lineage>
</organism>
<feature type="compositionally biased region" description="Low complexity" evidence="1">
    <location>
        <begin position="204"/>
        <end position="227"/>
    </location>
</feature>
<dbReference type="SMART" id="SM00460">
    <property type="entry name" value="TGc"/>
    <property type="match status" value="1"/>
</dbReference>
<dbReference type="InterPro" id="IPR038765">
    <property type="entry name" value="Papain-like_cys_pep_sf"/>
</dbReference>
<dbReference type="PANTHER" id="PTHR33490">
    <property type="entry name" value="BLR5614 PROTEIN-RELATED"/>
    <property type="match status" value="1"/>
</dbReference>
<feature type="domain" description="Transglutaminase-like" evidence="2">
    <location>
        <begin position="456"/>
        <end position="526"/>
    </location>
</feature>
<keyword evidence="3" id="KW-0645">Protease</keyword>
<feature type="region of interest" description="Disordered" evidence="1">
    <location>
        <begin position="200"/>
        <end position="232"/>
    </location>
</feature>
<dbReference type="PATRIC" id="fig|1666911.3.peg.4353"/>
<dbReference type="PANTHER" id="PTHR33490:SF6">
    <property type="entry name" value="SLL1049 PROTEIN"/>
    <property type="match status" value="1"/>
</dbReference>
<dbReference type="EMBL" id="LJZR01000012">
    <property type="protein sequence ID" value="KPQ35473.1"/>
    <property type="molecule type" value="Genomic_DNA"/>
</dbReference>
<dbReference type="Gene3D" id="3.10.620.30">
    <property type="match status" value="1"/>
</dbReference>
<protein>
    <submittedName>
        <fullName evidence="3">Putative cysteine protease</fullName>
    </submittedName>
</protein>
<gene>
    <name evidence="3" type="ORF">HLUCCA11_10950</name>
</gene>
<comment type="caution">
    <text evidence="3">The sequence shown here is derived from an EMBL/GenBank/DDBJ whole genome shotgun (WGS) entry which is preliminary data.</text>
</comment>